<dbReference type="Pfam" id="PF02518">
    <property type="entry name" value="HATPase_c"/>
    <property type="match status" value="1"/>
</dbReference>
<dbReference type="EC" id="2.7.13.3" evidence="2"/>
<protein>
    <recommendedName>
        <fullName evidence="2">histidine kinase</fullName>
        <ecNumber evidence="2">2.7.13.3</ecNumber>
    </recommendedName>
</protein>
<dbReference type="CDD" id="cd00082">
    <property type="entry name" value="HisKA"/>
    <property type="match status" value="1"/>
</dbReference>
<dbReference type="Proteomes" id="UP000444318">
    <property type="component" value="Unassembled WGS sequence"/>
</dbReference>
<gene>
    <name evidence="6" type="ORF">GEV01_25985</name>
</gene>
<evidence type="ECO:0000259" key="4">
    <source>
        <dbReference type="PROSITE" id="PS50109"/>
    </source>
</evidence>
<name>A0A843SEI4_9BURK</name>
<dbReference type="InterPro" id="IPR013976">
    <property type="entry name" value="HDOD"/>
</dbReference>
<evidence type="ECO:0000256" key="1">
    <source>
        <dbReference type="ARBA" id="ARBA00000085"/>
    </source>
</evidence>
<dbReference type="SUPFAM" id="SSF47384">
    <property type="entry name" value="Homodimeric domain of signal transducing histidine kinase"/>
    <property type="match status" value="1"/>
</dbReference>
<dbReference type="InterPro" id="IPR005467">
    <property type="entry name" value="His_kinase_dom"/>
</dbReference>
<evidence type="ECO:0000256" key="2">
    <source>
        <dbReference type="ARBA" id="ARBA00012438"/>
    </source>
</evidence>
<dbReference type="InterPro" id="IPR003018">
    <property type="entry name" value="GAF"/>
</dbReference>
<evidence type="ECO:0000313" key="6">
    <source>
        <dbReference type="EMBL" id="MQA22975.1"/>
    </source>
</evidence>
<dbReference type="PANTHER" id="PTHR33525">
    <property type="match status" value="1"/>
</dbReference>
<dbReference type="Pfam" id="PF01590">
    <property type="entry name" value="GAF"/>
    <property type="match status" value="1"/>
</dbReference>
<dbReference type="InterPro" id="IPR036890">
    <property type="entry name" value="HATPase_C_sf"/>
</dbReference>
<dbReference type="InterPro" id="IPR004358">
    <property type="entry name" value="Sig_transdc_His_kin-like_C"/>
</dbReference>
<dbReference type="GO" id="GO:0000155">
    <property type="term" value="F:phosphorelay sensor kinase activity"/>
    <property type="evidence" value="ECO:0007669"/>
    <property type="project" value="InterPro"/>
</dbReference>
<keyword evidence="3" id="KW-0597">Phosphoprotein</keyword>
<feature type="domain" description="HDOD" evidence="5">
    <location>
        <begin position="1"/>
        <end position="192"/>
    </location>
</feature>
<dbReference type="InterPro" id="IPR003594">
    <property type="entry name" value="HATPase_dom"/>
</dbReference>
<dbReference type="Gene3D" id="1.10.287.130">
    <property type="match status" value="1"/>
</dbReference>
<dbReference type="InterPro" id="IPR029016">
    <property type="entry name" value="GAF-like_dom_sf"/>
</dbReference>
<dbReference type="PANTHER" id="PTHR33525:SF3">
    <property type="entry name" value="RIBONUCLEASE Y"/>
    <property type="match status" value="1"/>
</dbReference>
<dbReference type="PROSITE" id="PS50109">
    <property type="entry name" value="HIS_KIN"/>
    <property type="match status" value="1"/>
</dbReference>
<dbReference type="Gene3D" id="3.30.450.40">
    <property type="match status" value="1"/>
</dbReference>
<comment type="caution">
    <text evidence="6">The sequence shown here is derived from an EMBL/GenBank/DDBJ whole genome shotgun (WGS) entry which is preliminary data.</text>
</comment>
<feature type="domain" description="Histidine kinase" evidence="4">
    <location>
        <begin position="469"/>
        <end position="680"/>
    </location>
</feature>
<dbReference type="Gene3D" id="1.10.3210.10">
    <property type="entry name" value="Hypothetical protein af1432"/>
    <property type="match status" value="1"/>
</dbReference>
<dbReference type="Pfam" id="PF08668">
    <property type="entry name" value="HDOD"/>
    <property type="match status" value="1"/>
</dbReference>
<dbReference type="SUPFAM" id="SSF55781">
    <property type="entry name" value="GAF domain-like"/>
    <property type="match status" value="1"/>
</dbReference>
<keyword evidence="7" id="KW-1185">Reference proteome</keyword>
<dbReference type="InterPro" id="IPR003661">
    <property type="entry name" value="HisK_dim/P_dom"/>
</dbReference>
<dbReference type="EMBL" id="WHUF01000008">
    <property type="protein sequence ID" value="MQA22975.1"/>
    <property type="molecule type" value="Genomic_DNA"/>
</dbReference>
<comment type="catalytic activity">
    <reaction evidence="1">
        <text>ATP + protein L-histidine = ADP + protein N-phospho-L-histidine.</text>
        <dbReference type="EC" id="2.7.13.3"/>
    </reaction>
</comment>
<dbReference type="SUPFAM" id="SSF55874">
    <property type="entry name" value="ATPase domain of HSP90 chaperone/DNA topoisomerase II/histidine kinase"/>
    <property type="match status" value="1"/>
</dbReference>
<dbReference type="PROSITE" id="PS51833">
    <property type="entry name" value="HDOD"/>
    <property type="match status" value="1"/>
</dbReference>
<proteinExistence type="predicted"/>
<dbReference type="Gene3D" id="3.30.565.10">
    <property type="entry name" value="Histidine kinase-like ATPase, C-terminal domain"/>
    <property type="match status" value="1"/>
</dbReference>
<dbReference type="PRINTS" id="PR00344">
    <property type="entry name" value="BCTRLSENSOR"/>
</dbReference>
<dbReference type="InterPro" id="IPR036097">
    <property type="entry name" value="HisK_dim/P_sf"/>
</dbReference>
<accession>A0A843SEI4</accession>
<organism evidence="6 7">
    <name type="scientific">Rugamonas rivuli</name>
    <dbReference type="NCBI Taxonomy" id="2743358"/>
    <lineage>
        <taxon>Bacteria</taxon>
        <taxon>Pseudomonadati</taxon>
        <taxon>Pseudomonadota</taxon>
        <taxon>Betaproteobacteria</taxon>
        <taxon>Burkholderiales</taxon>
        <taxon>Oxalobacteraceae</taxon>
        <taxon>Telluria group</taxon>
        <taxon>Rugamonas</taxon>
    </lineage>
</organism>
<evidence type="ECO:0000259" key="5">
    <source>
        <dbReference type="PROSITE" id="PS51833"/>
    </source>
</evidence>
<sequence>MPQILIKLIEHLQADDAGMPELAALIAKDAAMTSKILTVANSSAYHRNARVVGLEQSLVSLGTDMIKTLVISESVFQTFNSFPHSSSTDLRGFWKGSLTTAVIARDIAKKMEYPHVEEAYLAGLLHNVGRLALLATAPKEYAFNFMARDDEDLCAVEQRTLQITHSEAGAWLIERWHLDSFLADSVLYHHEPISRVESAHPLIRVVRLAHLLCFHEDQEQAIAEAGHLCGLDGEALELIVKSAARQVEKSAAYLGIDLAGADDIPAPSAYAPPVVDPVQQRLSEEVRNMVLVSEMGQTFARQQGEAGLLDAMTRSARILFDFENAIVLLENPTGHALHGTATGDQQQRLAEFVIPLNKGGVVAESAGARKLSFVSRDSQALSVAEEQLFRILGSEGMVCLPLVANQRCLGVLIGGAPAWQMAGLQKRERFLQSFGTQAAAALETAISERGHTKRQIAHVAEEYREASRRVVHEVNNPLSIIKNYLSVLDGKLAKREPVVGEMSILNEEIDRVGQLINGLADLQPTESSRVTDVGRVVDDVLRLFRATDFVPASVQIVVRMQEEPAEIDGDADLLKQILVNLIKNAVEALADGGKIEISNRGHVNRERKLYLELVVSDTGPGLSAEVLANLFSAVRSTKEGAHHGLGLSIVHSLVKKMQGLITCRSGKTGTTFEILLPARGSTSQVAGVQTRVMDSV</sequence>
<dbReference type="SUPFAM" id="SSF109604">
    <property type="entry name" value="HD-domain/PDEase-like"/>
    <property type="match status" value="1"/>
</dbReference>
<evidence type="ECO:0000256" key="3">
    <source>
        <dbReference type="ARBA" id="ARBA00022553"/>
    </source>
</evidence>
<dbReference type="AlphaFoldDB" id="A0A843SEI4"/>
<evidence type="ECO:0000313" key="7">
    <source>
        <dbReference type="Proteomes" id="UP000444318"/>
    </source>
</evidence>
<dbReference type="InterPro" id="IPR052340">
    <property type="entry name" value="RNase_Y/CdgJ"/>
</dbReference>
<reference evidence="6 7" key="1">
    <citation type="submission" date="2019-10" db="EMBL/GenBank/DDBJ databases">
        <title>Two novel species isolated from a subtropical stream in China.</title>
        <authorList>
            <person name="Lu H."/>
        </authorList>
    </citation>
    <scope>NUCLEOTIDE SEQUENCE [LARGE SCALE GENOMIC DNA]</scope>
    <source>
        <strain evidence="6 7">FT103W</strain>
    </source>
</reference>
<dbReference type="SMART" id="SM00387">
    <property type="entry name" value="HATPase_c"/>
    <property type="match status" value="1"/>
</dbReference>